<evidence type="ECO:0000313" key="3">
    <source>
        <dbReference type="Proteomes" id="UP000215453"/>
    </source>
</evidence>
<sequence>MTDLLSLPVELVCRVAEFMPPSSHLDFACTCSHLKASLRDILRRHRRAHHQARVSSDVLPSSVPELLRAVIADPIVAWHVREVEWWTSRAKWEDWRPLKLVREGEGDRERYHDVEPLEWNFRQGEVELLLSVAEPHVRNYHMGSGMRESTRDGITEGDHGFMKLLILLLCPRLDSVNSLLDVESTIGHAQNIIPQLQSVMLYAPEPSNSSYYRLEELDGYYPTEGKSGLRQISTTIEDIIFDTGDRDIWIQTNGVQGVSRASVIESLAPQFVIPCFPRPMEVLVIAGNFDDLCGEIPPDEMAKWFDEGLAAMISCKNIYEAAEIVEEERLKFEEMYERDFARRLADHVEGEVLLTREV</sequence>
<proteinExistence type="predicted"/>
<dbReference type="EMBL" id="LT882679">
    <property type="protein sequence ID" value="SMY23634.1"/>
    <property type="molecule type" value="Genomic_DNA"/>
</dbReference>
<organism evidence="2 3">
    <name type="scientific">Zymoseptoria tritici ST99CH_1A5</name>
    <dbReference type="NCBI Taxonomy" id="1276529"/>
    <lineage>
        <taxon>Eukaryota</taxon>
        <taxon>Fungi</taxon>
        <taxon>Dikarya</taxon>
        <taxon>Ascomycota</taxon>
        <taxon>Pezizomycotina</taxon>
        <taxon>Dothideomycetes</taxon>
        <taxon>Dothideomycetidae</taxon>
        <taxon>Mycosphaerellales</taxon>
        <taxon>Mycosphaerellaceae</taxon>
        <taxon>Zymoseptoria</taxon>
    </lineage>
</organism>
<accession>A0A1Y6LGV4</accession>
<evidence type="ECO:0000259" key="1">
    <source>
        <dbReference type="Pfam" id="PF00646"/>
    </source>
</evidence>
<evidence type="ECO:0000313" key="2">
    <source>
        <dbReference type="EMBL" id="SMY23634.1"/>
    </source>
</evidence>
<dbReference type="Pfam" id="PF00646">
    <property type="entry name" value="F-box"/>
    <property type="match status" value="1"/>
</dbReference>
<feature type="domain" description="F-box" evidence="1">
    <location>
        <begin position="4"/>
        <end position="40"/>
    </location>
</feature>
<dbReference type="InterPro" id="IPR001810">
    <property type="entry name" value="F-box_dom"/>
</dbReference>
<name>A0A1Y6LGV4_ZYMTR</name>
<dbReference type="Proteomes" id="UP000215453">
    <property type="component" value="Chromosome 4"/>
</dbReference>
<gene>
    <name evidence="2" type="ORF">ZT1A5_G5074</name>
</gene>
<reference evidence="2 3" key="1">
    <citation type="submission" date="2016-10" db="EMBL/GenBank/DDBJ databases">
        <authorList>
            <person name="Varghese N."/>
        </authorList>
    </citation>
    <scope>NUCLEOTIDE SEQUENCE [LARGE SCALE GENOMIC DNA]</scope>
</reference>
<dbReference type="AlphaFoldDB" id="A0A1Y6LGV4"/>
<protein>
    <recommendedName>
        <fullName evidence="1">F-box domain-containing protein</fullName>
    </recommendedName>
</protein>